<gene>
    <name evidence="9" type="primary">eccE</name>
    <name evidence="9" type="ORF">GII31_15260</name>
</gene>
<keyword evidence="10" id="KW-1185">Reference proteome</keyword>
<evidence type="ECO:0000256" key="2">
    <source>
        <dbReference type="ARBA" id="ARBA00007759"/>
    </source>
</evidence>
<organism evidence="9 10">
    <name type="scientific">Gordonia pseudamarae</name>
    <dbReference type="NCBI Taxonomy" id="2831662"/>
    <lineage>
        <taxon>Bacteria</taxon>
        <taxon>Bacillati</taxon>
        <taxon>Actinomycetota</taxon>
        <taxon>Actinomycetes</taxon>
        <taxon>Mycobacteriales</taxon>
        <taxon>Gordoniaceae</taxon>
        <taxon>Gordonia</taxon>
    </lineage>
</organism>
<evidence type="ECO:0000256" key="4">
    <source>
        <dbReference type="ARBA" id="ARBA00022692"/>
    </source>
</evidence>
<evidence type="ECO:0000256" key="1">
    <source>
        <dbReference type="ARBA" id="ARBA00004236"/>
    </source>
</evidence>
<keyword evidence="5" id="KW-1133">Transmembrane helix</keyword>
<proteinExistence type="inferred from homology"/>
<keyword evidence="6" id="KW-0472">Membrane</keyword>
<comment type="similarity">
    <text evidence="2">Belongs to the EccE family.</text>
</comment>
<feature type="domain" description="Type VII secretion system protein EccE" evidence="8">
    <location>
        <begin position="289"/>
        <end position="376"/>
    </location>
</feature>
<reference evidence="9" key="1">
    <citation type="journal article" date="2021" name="Nat. Microbiol.">
        <title>Cocultivation of an ultrasmall environmental parasitic bacterium with lytic ability against bacteria associated with wastewater foams.</title>
        <authorList>
            <person name="Batinovic S."/>
            <person name="Rose J.J.A."/>
            <person name="Ratcliffe J."/>
            <person name="Seviour R.J."/>
            <person name="Petrovski S."/>
        </authorList>
    </citation>
    <scope>NUCLEOTIDE SEQUENCE</scope>
    <source>
        <strain evidence="9">CON9</strain>
    </source>
</reference>
<evidence type="ECO:0000256" key="5">
    <source>
        <dbReference type="ARBA" id="ARBA00022989"/>
    </source>
</evidence>
<feature type="region of interest" description="Disordered" evidence="7">
    <location>
        <begin position="662"/>
        <end position="692"/>
    </location>
</feature>
<dbReference type="EMBL" id="CP045809">
    <property type="protein sequence ID" value="QHN36028.1"/>
    <property type="molecule type" value="Genomic_DNA"/>
</dbReference>
<evidence type="ECO:0000256" key="6">
    <source>
        <dbReference type="ARBA" id="ARBA00023136"/>
    </source>
</evidence>
<dbReference type="Pfam" id="PF11203">
    <property type="entry name" value="EccE"/>
    <property type="match status" value="1"/>
</dbReference>
<comment type="subcellular location">
    <subcellularLocation>
        <location evidence="1">Cell membrane</location>
    </subcellularLocation>
</comment>
<feature type="compositionally biased region" description="Pro residues" evidence="7">
    <location>
        <begin position="670"/>
        <end position="692"/>
    </location>
</feature>
<protein>
    <submittedName>
        <fullName evidence="9">Type VII secretion protein EccE</fullName>
    </submittedName>
</protein>
<evidence type="ECO:0000259" key="8">
    <source>
        <dbReference type="Pfam" id="PF11203"/>
    </source>
</evidence>
<feature type="region of interest" description="Disordered" evidence="7">
    <location>
        <begin position="1"/>
        <end position="26"/>
    </location>
</feature>
<evidence type="ECO:0000313" key="9">
    <source>
        <dbReference type="EMBL" id="QHN36028.1"/>
    </source>
</evidence>
<keyword evidence="3" id="KW-1003">Cell membrane</keyword>
<keyword evidence="4" id="KW-0812">Transmembrane</keyword>
<dbReference type="NCBIfam" id="TIGR03923">
    <property type="entry name" value="T7SS_EccE"/>
    <property type="match status" value="1"/>
</dbReference>
<evidence type="ECO:0000256" key="3">
    <source>
        <dbReference type="ARBA" id="ARBA00022475"/>
    </source>
</evidence>
<evidence type="ECO:0000256" key="7">
    <source>
        <dbReference type="SAM" id="MobiDB-lite"/>
    </source>
</evidence>
<evidence type="ECO:0000313" key="10">
    <source>
        <dbReference type="Proteomes" id="UP001059836"/>
    </source>
</evidence>
<name>A0ABX6ILA6_9ACTN</name>
<dbReference type="InterPro" id="IPR021368">
    <property type="entry name" value="T7SS_EccE"/>
</dbReference>
<sequence>MSSPHSQPCDLPHATHRRIGNPQGRRTALSRRVDAVVAYRNDGGRARASCTAESARIGRFRAKGGSVTSNRTLPQSDSQSGIGYLLTVQIAAAAVLGVWNRYSGTSAAVVGTVATALIGSWWCCTRIRAVRSFWTRIMFRINMSRSRSTQTGTAPAGRPSGDPAPFGVDVLDVPAAGGPLTDALVPAPIRAARSRQDIGVSVSAGMLVTVIRVRPTSPAIRHLTRTGRDSGPGTEPQLALAPLAECLAQFDIVLHSIDVLVHTPHENAPDPVSRSYAETLGPMRSIPRTSTYVVVRLDPRSCTEAIARRGGGADGTLRTVAVATRRVAARINEQGLTADVLAAADIPGVLHELTCGRDQSCGREHWDHLNSDGLRCRTIPVDRGGAAERYAAIDSATHPAVGGELPSDVVATTTVINLTGTAEAPYVRALTRMVTTAGEGLPPTEPDPAPETHALCGHQAVASFAGLLHPDSHTVWHHVAPVRGSAATQLVRRTALPCSGSGQLLGADREGRPVALPLAGPGVSRVIIDAQWPLAAQIVLRAIATGARIVLHTDDQTRWQPMIATVDSPDRLSAVPTEPTGLWSPVHVYDGRTPPEDSPGVTIFHIRGQDDDSARPGDTPSSTVFIRQDRHDQRSFSVDTHTGTTTLSVVAVDYEWTIIAGRPAISRPTPARPVPRRPIPVPPAPVPVPQPD</sequence>
<dbReference type="Proteomes" id="UP001059836">
    <property type="component" value="Chromosome"/>
</dbReference>
<accession>A0ABX6ILA6</accession>
<dbReference type="InterPro" id="IPR050051">
    <property type="entry name" value="EccE_dom"/>
</dbReference>